<evidence type="ECO:0000313" key="11">
    <source>
        <dbReference type="Proteomes" id="UP001138793"/>
    </source>
</evidence>
<dbReference type="InterPro" id="IPR004013">
    <property type="entry name" value="PHP_dom"/>
</dbReference>
<keyword evidence="4 8" id="KW-0028">Amino-acid biosynthesis</keyword>
<keyword evidence="5 8" id="KW-0378">Hydrolase</keyword>
<dbReference type="AlphaFoldDB" id="A0A9X0YRC8"/>
<evidence type="ECO:0000256" key="4">
    <source>
        <dbReference type="ARBA" id="ARBA00022605"/>
    </source>
</evidence>
<dbReference type="InterPro" id="IPR010140">
    <property type="entry name" value="Histidinol_P_phosphatase_HisJ"/>
</dbReference>
<dbReference type="Pfam" id="PF02811">
    <property type="entry name" value="PHP"/>
    <property type="match status" value="1"/>
</dbReference>
<gene>
    <name evidence="10" type="ORF">J2Z64_000161</name>
</gene>
<dbReference type="Proteomes" id="UP001138793">
    <property type="component" value="Unassembled WGS sequence"/>
</dbReference>
<keyword evidence="11" id="KW-1185">Reference proteome</keyword>
<evidence type="ECO:0000313" key="10">
    <source>
        <dbReference type="EMBL" id="MBP2075950.1"/>
    </source>
</evidence>
<dbReference type="GO" id="GO:0004401">
    <property type="term" value="F:histidinol-phosphatase activity"/>
    <property type="evidence" value="ECO:0007669"/>
    <property type="project" value="UniProtKB-UniRule"/>
</dbReference>
<dbReference type="GO" id="GO:0005737">
    <property type="term" value="C:cytoplasm"/>
    <property type="evidence" value="ECO:0007669"/>
    <property type="project" value="TreeGrafter"/>
</dbReference>
<evidence type="ECO:0000256" key="7">
    <source>
        <dbReference type="ARBA" id="ARBA00049158"/>
    </source>
</evidence>
<dbReference type="OrthoDB" id="9775255at2"/>
<evidence type="ECO:0000256" key="2">
    <source>
        <dbReference type="ARBA" id="ARBA00009152"/>
    </source>
</evidence>
<protein>
    <recommendedName>
        <fullName evidence="3 8">Histidinol-phosphatase</fullName>
        <shortName evidence="8">HolPase</shortName>
        <ecNumber evidence="3 8">3.1.3.15</ecNumber>
    </recommendedName>
</protein>
<feature type="domain" description="PHP" evidence="9">
    <location>
        <begin position="5"/>
        <end position="192"/>
    </location>
</feature>
<evidence type="ECO:0000256" key="1">
    <source>
        <dbReference type="ARBA" id="ARBA00004970"/>
    </source>
</evidence>
<reference evidence="10" key="1">
    <citation type="submission" date="2021-03" db="EMBL/GenBank/DDBJ databases">
        <title>Genomic Encyclopedia of Type Strains, Phase IV (KMG-IV): sequencing the most valuable type-strain genomes for metagenomic binning, comparative biology and taxonomic classification.</title>
        <authorList>
            <person name="Goeker M."/>
        </authorList>
    </citation>
    <scope>NUCLEOTIDE SEQUENCE</scope>
    <source>
        <strain evidence="10">DSM 107338</strain>
    </source>
</reference>
<dbReference type="InterPro" id="IPR016195">
    <property type="entry name" value="Pol/histidinol_Pase-like"/>
</dbReference>
<dbReference type="PANTHER" id="PTHR21039:SF0">
    <property type="entry name" value="HISTIDINOL-PHOSPHATASE"/>
    <property type="match status" value="1"/>
</dbReference>
<sequence length="266" mass="30651">MYLTEYHHHTDNSFDSKARMDDVCAEAVKRGIDEICFTEHFSVNPNLPTYGHLDFERYFSQIHHVQDKYRGSLVIKAGIELCEPHLMKDEYNQVLQELELDFILGSVHNIDEIKLRKYMEDKKPFDVYHDYFTEVYKLVSEADIDVIAHLDLMKRYATEAKGNYQFNDFNEILEAILRKAIERGIGIEINTSGISNVKVKKAFPTQSILKRYQSLGGEILTIGSDSHRAETVGSHLDDALNMAKAAGFKYVFTFDKRNARGVKLDI</sequence>
<organism evidence="10 11">
    <name type="scientific">Oceanobacillus polygoni</name>
    <dbReference type="NCBI Taxonomy" id="1235259"/>
    <lineage>
        <taxon>Bacteria</taxon>
        <taxon>Bacillati</taxon>
        <taxon>Bacillota</taxon>
        <taxon>Bacilli</taxon>
        <taxon>Bacillales</taxon>
        <taxon>Bacillaceae</taxon>
        <taxon>Oceanobacillus</taxon>
    </lineage>
</organism>
<dbReference type="RefSeq" id="WP_149474904.1">
    <property type="nucleotide sequence ID" value="NZ_JAGGMB010000001.1"/>
</dbReference>
<evidence type="ECO:0000256" key="6">
    <source>
        <dbReference type="ARBA" id="ARBA00023102"/>
    </source>
</evidence>
<evidence type="ECO:0000256" key="5">
    <source>
        <dbReference type="ARBA" id="ARBA00022801"/>
    </source>
</evidence>
<name>A0A9X0YRC8_9BACI</name>
<dbReference type="EMBL" id="JAGGMB010000001">
    <property type="protein sequence ID" value="MBP2075950.1"/>
    <property type="molecule type" value="Genomic_DNA"/>
</dbReference>
<dbReference type="NCBIfam" id="TIGR01856">
    <property type="entry name" value="hisJ_fam"/>
    <property type="match status" value="1"/>
</dbReference>
<dbReference type="EC" id="3.1.3.15" evidence="3 8"/>
<evidence type="ECO:0000256" key="8">
    <source>
        <dbReference type="RuleBase" id="RU366003"/>
    </source>
</evidence>
<comment type="pathway">
    <text evidence="1 8">Amino-acid biosynthesis; L-histidine biosynthesis; L-histidine from 5-phospho-alpha-D-ribose 1-diphosphate: step 8/9.</text>
</comment>
<proteinExistence type="inferred from homology"/>
<dbReference type="Gene3D" id="3.20.20.140">
    <property type="entry name" value="Metal-dependent hydrolases"/>
    <property type="match status" value="1"/>
</dbReference>
<keyword evidence="6 8" id="KW-0368">Histidine biosynthesis</keyword>
<evidence type="ECO:0000256" key="3">
    <source>
        <dbReference type="ARBA" id="ARBA00013085"/>
    </source>
</evidence>
<accession>A0A9X0YRC8</accession>
<comment type="similarity">
    <text evidence="2 8">Belongs to the PHP hydrolase family. HisK subfamily.</text>
</comment>
<comment type="catalytic activity">
    <reaction evidence="7 8">
        <text>L-histidinol phosphate + H2O = L-histidinol + phosphate</text>
        <dbReference type="Rhea" id="RHEA:14465"/>
        <dbReference type="ChEBI" id="CHEBI:15377"/>
        <dbReference type="ChEBI" id="CHEBI:43474"/>
        <dbReference type="ChEBI" id="CHEBI:57699"/>
        <dbReference type="ChEBI" id="CHEBI:57980"/>
        <dbReference type="EC" id="3.1.3.15"/>
    </reaction>
</comment>
<dbReference type="SUPFAM" id="SSF89550">
    <property type="entry name" value="PHP domain-like"/>
    <property type="match status" value="1"/>
</dbReference>
<evidence type="ECO:0000259" key="9">
    <source>
        <dbReference type="Pfam" id="PF02811"/>
    </source>
</evidence>
<comment type="caution">
    <text evidence="10">The sequence shown here is derived from an EMBL/GenBank/DDBJ whole genome shotgun (WGS) entry which is preliminary data.</text>
</comment>
<dbReference type="GO" id="GO:0000105">
    <property type="term" value="P:L-histidine biosynthetic process"/>
    <property type="evidence" value="ECO:0007669"/>
    <property type="project" value="UniProtKB-UniRule"/>
</dbReference>
<dbReference type="PANTHER" id="PTHR21039">
    <property type="entry name" value="HISTIDINOL PHOSPHATASE-RELATED"/>
    <property type="match status" value="1"/>
</dbReference>